<organism evidence="2">
    <name type="scientific">marine sediment metagenome</name>
    <dbReference type="NCBI Taxonomy" id="412755"/>
    <lineage>
        <taxon>unclassified sequences</taxon>
        <taxon>metagenomes</taxon>
        <taxon>ecological metagenomes</taxon>
    </lineage>
</organism>
<comment type="caution">
    <text evidence="2">The sequence shown here is derived from an EMBL/GenBank/DDBJ whole genome shotgun (WGS) entry which is preliminary data.</text>
</comment>
<dbReference type="InterPro" id="IPR010917">
    <property type="entry name" value="TonB_rcpt_CS"/>
</dbReference>
<sequence length="450" mass="50161">MLKLSKLAFATMLGATSSVSYASDIEAMQAQLNQLQQQMQQLQLQLQEAQQKSQQQAQKQQQLDTQIAKQQQVEQKDTAADSQVTKKPQGIRVGGAVRTNFSHTSYDDGNKNRGGDFDFDIFRVNFSGDVGDVTLNAEIRFFDYMTAVKYAYAAYDFADDWQVQAGITKVPFGNWPYNSHNYFFGTTYYIGLEDDHDLGVLFKRKIADNWQLDLGFFKNDELGGVDGYVDDRSDRYSYDVVGFRNADEGIYADPASKGEDGTSLGNPIGEYNTFSGRYGYHFEHDSGTTELGVSALAGGLHDGVDRAGDYHAWAVHLNSTIGAWNLQLQHGEYQYDIDNVNRMAVGAYGFYDSIAAEATMTNANIAYSVPVEWGPVTNLQFYNDYGIIYDKSDNSADTWMNVTGVSVAAGGLFTYFDYVFAKNQPFVGGSVAGDSDETERRFNINVGYYF</sequence>
<evidence type="ECO:0000256" key="1">
    <source>
        <dbReference type="SAM" id="Coils"/>
    </source>
</evidence>
<gene>
    <name evidence="2" type="ORF">LCGC14_1942440</name>
</gene>
<dbReference type="EMBL" id="LAZR01021045">
    <property type="protein sequence ID" value="KKL86666.1"/>
    <property type="molecule type" value="Genomic_DNA"/>
</dbReference>
<dbReference type="SUPFAM" id="SSF56935">
    <property type="entry name" value="Porins"/>
    <property type="match status" value="1"/>
</dbReference>
<evidence type="ECO:0008006" key="3">
    <source>
        <dbReference type="Google" id="ProtNLM"/>
    </source>
</evidence>
<keyword evidence="1" id="KW-0175">Coiled coil</keyword>
<protein>
    <recommendedName>
        <fullName evidence="3">Carbohydrate porin</fullName>
    </recommendedName>
</protein>
<dbReference type="AlphaFoldDB" id="A0A0F9G8F8"/>
<feature type="coiled-coil region" evidence="1">
    <location>
        <begin position="18"/>
        <end position="66"/>
    </location>
</feature>
<dbReference type="PROSITE" id="PS01156">
    <property type="entry name" value="TONB_DEPENDENT_REC_2"/>
    <property type="match status" value="1"/>
</dbReference>
<reference evidence="2" key="1">
    <citation type="journal article" date="2015" name="Nature">
        <title>Complex archaea that bridge the gap between prokaryotes and eukaryotes.</title>
        <authorList>
            <person name="Spang A."/>
            <person name="Saw J.H."/>
            <person name="Jorgensen S.L."/>
            <person name="Zaremba-Niedzwiedzka K."/>
            <person name="Martijn J."/>
            <person name="Lind A.E."/>
            <person name="van Eijk R."/>
            <person name="Schleper C."/>
            <person name="Guy L."/>
            <person name="Ettema T.J."/>
        </authorList>
    </citation>
    <scope>NUCLEOTIDE SEQUENCE</scope>
</reference>
<name>A0A0F9G8F8_9ZZZZ</name>
<evidence type="ECO:0000313" key="2">
    <source>
        <dbReference type="EMBL" id="KKL86666.1"/>
    </source>
</evidence>
<proteinExistence type="predicted"/>
<accession>A0A0F9G8F8</accession>